<feature type="signal peptide" evidence="1">
    <location>
        <begin position="1"/>
        <end position="24"/>
    </location>
</feature>
<organism evidence="2 3">
    <name type="scientific">Coemansia asiatica</name>
    <dbReference type="NCBI Taxonomy" id="1052880"/>
    <lineage>
        <taxon>Eukaryota</taxon>
        <taxon>Fungi</taxon>
        <taxon>Fungi incertae sedis</taxon>
        <taxon>Zoopagomycota</taxon>
        <taxon>Kickxellomycotina</taxon>
        <taxon>Kickxellomycetes</taxon>
        <taxon>Kickxellales</taxon>
        <taxon>Kickxellaceae</taxon>
        <taxon>Coemansia</taxon>
    </lineage>
</organism>
<proteinExistence type="predicted"/>
<evidence type="ECO:0000313" key="2">
    <source>
        <dbReference type="EMBL" id="KAJ1643253.1"/>
    </source>
</evidence>
<accession>A0A9W7XFA1</accession>
<evidence type="ECO:0000256" key="1">
    <source>
        <dbReference type="SAM" id="SignalP"/>
    </source>
</evidence>
<feature type="chain" id="PRO_5040819490" evidence="1">
    <location>
        <begin position="25"/>
        <end position="80"/>
    </location>
</feature>
<dbReference type="AlphaFoldDB" id="A0A9W7XFA1"/>
<gene>
    <name evidence="2" type="ORF">LPJ64_004955</name>
</gene>
<dbReference type="Proteomes" id="UP001145021">
    <property type="component" value="Unassembled WGS sequence"/>
</dbReference>
<sequence length="80" mass="8465">MLPNLSTIAAFVVSASVLMCKTSATPGATTMPIMCIHGAMKCVSGGYQVCFYGYWGDLVRCPTNTVCKYTSPTSVICGWA</sequence>
<keyword evidence="3" id="KW-1185">Reference proteome</keyword>
<reference evidence="2" key="1">
    <citation type="submission" date="2022-07" db="EMBL/GenBank/DDBJ databases">
        <title>Phylogenomic reconstructions and comparative analyses of Kickxellomycotina fungi.</title>
        <authorList>
            <person name="Reynolds N.K."/>
            <person name="Stajich J.E."/>
            <person name="Barry K."/>
            <person name="Grigoriev I.V."/>
            <person name="Crous P."/>
            <person name="Smith M.E."/>
        </authorList>
    </citation>
    <scope>NUCLEOTIDE SEQUENCE</scope>
    <source>
        <strain evidence="2">NBRC 105413</strain>
    </source>
</reference>
<name>A0A9W7XFA1_9FUNG</name>
<keyword evidence="1" id="KW-0732">Signal</keyword>
<evidence type="ECO:0000313" key="3">
    <source>
        <dbReference type="Proteomes" id="UP001145021"/>
    </source>
</evidence>
<dbReference type="EMBL" id="JANBOH010000275">
    <property type="protein sequence ID" value="KAJ1643253.1"/>
    <property type="molecule type" value="Genomic_DNA"/>
</dbReference>
<comment type="caution">
    <text evidence="2">The sequence shown here is derived from an EMBL/GenBank/DDBJ whole genome shotgun (WGS) entry which is preliminary data.</text>
</comment>
<protein>
    <submittedName>
        <fullName evidence="2">Uncharacterized protein</fullName>
    </submittedName>
</protein>